<name>A0ABW6C2T0_9BACT</name>
<comment type="caution">
    <text evidence="8">The sequence shown here is derived from an EMBL/GenBank/DDBJ whole genome shotgun (WGS) entry which is preliminary data.</text>
</comment>
<dbReference type="Pfam" id="PF07980">
    <property type="entry name" value="SusD_RagB"/>
    <property type="match status" value="1"/>
</dbReference>
<evidence type="ECO:0000256" key="4">
    <source>
        <dbReference type="ARBA" id="ARBA00023136"/>
    </source>
</evidence>
<keyword evidence="4" id="KW-0472">Membrane</keyword>
<evidence type="ECO:0000256" key="2">
    <source>
        <dbReference type="ARBA" id="ARBA00006275"/>
    </source>
</evidence>
<dbReference type="InterPro" id="IPR012944">
    <property type="entry name" value="SusD_RagB_dom"/>
</dbReference>
<accession>A0ABW6C2T0</accession>
<gene>
    <name evidence="8" type="ORF">ACFS7Z_24640</name>
</gene>
<dbReference type="Gene3D" id="1.25.40.390">
    <property type="match status" value="1"/>
</dbReference>
<evidence type="ECO:0000256" key="1">
    <source>
        <dbReference type="ARBA" id="ARBA00004442"/>
    </source>
</evidence>
<proteinExistence type="inferred from homology"/>
<dbReference type="PROSITE" id="PS51257">
    <property type="entry name" value="PROKAR_LIPOPROTEIN"/>
    <property type="match status" value="1"/>
</dbReference>
<dbReference type="EMBL" id="JBHUOX010000033">
    <property type="protein sequence ID" value="MFD3003568.1"/>
    <property type="molecule type" value="Genomic_DNA"/>
</dbReference>
<dbReference type="SUPFAM" id="SSF48452">
    <property type="entry name" value="TPR-like"/>
    <property type="match status" value="1"/>
</dbReference>
<dbReference type="RefSeq" id="WP_377491221.1">
    <property type="nucleotide sequence ID" value="NZ_JBHUOX010000033.1"/>
</dbReference>
<evidence type="ECO:0000313" key="8">
    <source>
        <dbReference type="EMBL" id="MFD3003568.1"/>
    </source>
</evidence>
<dbReference type="InterPro" id="IPR033985">
    <property type="entry name" value="SusD-like_N"/>
</dbReference>
<keyword evidence="9" id="KW-1185">Reference proteome</keyword>
<protein>
    <submittedName>
        <fullName evidence="8">RagB/SusD family nutrient uptake outer membrane protein</fullName>
    </submittedName>
</protein>
<evidence type="ECO:0000313" key="9">
    <source>
        <dbReference type="Proteomes" id="UP001597641"/>
    </source>
</evidence>
<evidence type="ECO:0000256" key="5">
    <source>
        <dbReference type="ARBA" id="ARBA00023237"/>
    </source>
</evidence>
<evidence type="ECO:0000256" key="3">
    <source>
        <dbReference type="ARBA" id="ARBA00022729"/>
    </source>
</evidence>
<dbReference type="Proteomes" id="UP001597641">
    <property type="component" value="Unassembled WGS sequence"/>
</dbReference>
<evidence type="ECO:0000259" key="6">
    <source>
        <dbReference type="Pfam" id="PF07980"/>
    </source>
</evidence>
<comment type="similarity">
    <text evidence="2">Belongs to the SusD family.</text>
</comment>
<sequence length="555" mass="63074">MKKLNKINILSLLVVFLLSTGCDDYLEEVNKSNVVADEYFQTEEGYETLVNASYSTLRNVYSEPWIFSAGTDLFVEGRGLQPPGISEYRNLTPEEEDVEDFYRNTYQAIQVTNNALYFNDKTEETDNLQTRKGEVQFLRAYYYFLLVQNFGGVSIVTERFSEPVVQFERNSAEEVYSFIINEMNEALELVPEAASETGRVSKRVIRHFLAKVHLTRGYEDFGSADDFQKAATLADAAINGQSLNLAFEQVFFPGNEDNPEILFAIQYDAGSISSPTSGHTQAYWYGPYMGGQGATEGYPYRAYMLMPTMYLFDVFSENDARFDATFMITRYDRYYDYYDRAGERDELGVKFYYAPKWASSPEAIAAWRAADPANRMNATVIPYSPIWEASPSTAADNATPPVKKFDDPQAQFSPNGSTRDIYLARLAETYLIAAEAYFKLGDLATAAERINEVRRRAAEPGAEDEMLISAGDVDIDFILDERARELAGEYHRWFDLKRTGTLMERTRLYNRDIREWYDAGIDPFLGTGGEYKLLRPIPSRALILNEGDAAQNPGY</sequence>
<keyword evidence="5" id="KW-0998">Cell outer membrane</keyword>
<evidence type="ECO:0000259" key="7">
    <source>
        <dbReference type="Pfam" id="PF14322"/>
    </source>
</evidence>
<feature type="domain" description="SusD-like N-terminal" evidence="7">
    <location>
        <begin position="90"/>
        <end position="214"/>
    </location>
</feature>
<comment type="subcellular location">
    <subcellularLocation>
        <location evidence="1">Cell outer membrane</location>
    </subcellularLocation>
</comment>
<keyword evidence="3" id="KW-0732">Signal</keyword>
<dbReference type="Pfam" id="PF14322">
    <property type="entry name" value="SusD-like_3"/>
    <property type="match status" value="1"/>
</dbReference>
<feature type="domain" description="RagB/SusD" evidence="6">
    <location>
        <begin position="259"/>
        <end position="555"/>
    </location>
</feature>
<reference evidence="9" key="1">
    <citation type="journal article" date="2019" name="Int. J. Syst. Evol. Microbiol.">
        <title>The Global Catalogue of Microorganisms (GCM) 10K type strain sequencing project: providing services to taxonomists for standard genome sequencing and annotation.</title>
        <authorList>
            <consortium name="The Broad Institute Genomics Platform"/>
            <consortium name="The Broad Institute Genome Sequencing Center for Infectious Disease"/>
            <person name="Wu L."/>
            <person name="Ma J."/>
        </authorList>
    </citation>
    <scope>NUCLEOTIDE SEQUENCE [LARGE SCALE GENOMIC DNA]</scope>
    <source>
        <strain evidence="9">KCTC 23984</strain>
    </source>
</reference>
<organism evidence="8 9">
    <name type="scientific">Pontibacter toksunensis</name>
    <dbReference type="NCBI Taxonomy" id="1332631"/>
    <lineage>
        <taxon>Bacteria</taxon>
        <taxon>Pseudomonadati</taxon>
        <taxon>Bacteroidota</taxon>
        <taxon>Cytophagia</taxon>
        <taxon>Cytophagales</taxon>
        <taxon>Hymenobacteraceae</taxon>
        <taxon>Pontibacter</taxon>
    </lineage>
</organism>
<dbReference type="InterPro" id="IPR011990">
    <property type="entry name" value="TPR-like_helical_dom_sf"/>
</dbReference>